<dbReference type="GeneTree" id="ENSGT00940000166708"/>
<dbReference type="GeneID" id="115176495"/>
<feature type="region of interest" description="Disordered" evidence="11">
    <location>
        <begin position="467"/>
        <end position="500"/>
    </location>
</feature>
<feature type="compositionally biased region" description="Basic and acidic residues" evidence="11">
    <location>
        <begin position="183"/>
        <end position="192"/>
    </location>
</feature>
<dbReference type="FunFam" id="3.30.160.60:FF:001800">
    <property type="entry name" value="Zinc finger protein 467"/>
    <property type="match status" value="1"/>
</dbReference>
<feature type="domain" description="C2H2-type" evidence="12">
    <location>
        <begin position="699"/>
        <end position="726"/>
    </location>
</feature>
<dbReference type="PROSITE" id="PS00028">
    <property type="entry name" value="ZINC_FINGER_C2H2_1"/>
    <property type="match status" value="14"/>
</dbReference>
<feature type="domain" description="C2H2-type" evidence="12">
    <location>
        <begin position="971"/>
        <end position="998"/>
    </location>
</feature>
<evidence type="ECO:0000256" key="4">
    <source>
        <dbReference type="ARBA" id="ARBA00022771"/>
    </source>
</evidence>
<evidence type="ECO:0000256" key="7">
    <source>
        <dbReference type="ARBA" id="ARBA00023125"/>
    </source>
</evidence>
<keyword evidence="8" id="KW-0804">Transcription</keyword>
<feature type="compositionally biased region" description="Pro residues" evidence="11">
    <location>
        <begin position="300"/>
        <end position="344"/>
    </location>
</feature>
<dbReference type="RefSeq" id="XP_029592394.1">
    <property type="nucleotide sequence ID" value="XM_029736534.1"/>
</dbReference>
<keyword evidence="7" id="KW-0238">DNA-binding</keyword>
<reference evidence="13" key="2">
    <citation type="submission" date="2025-09" db="UniProtKB">
        <authorList>
            <consortium name="Ensembl"/>
        </authorList>
    </citation>
    <scope>IDENTIFICATION</scope>
</reference>
<evidence type="ECO:0000256" key="1">
    <source>
        <dbReference type="ARBA" id="ARBA00004123"/>
    </source>
</evidence>
<evidence type="ECO:0000256" key="5">
    <source>
        <dbReference type="ARBA" id="ARBA00022833"/>
    </source>
</evidence>
<dbReference type="FunFam" id="3.30.160.60:FF:001644">
    <property type="entry name" value="Zinc finger protein 574"/>
    <property type="match status" value="1"/>
</dbReference>
<feature type="domain" description="C2H2-type" evidence="12">
    <location>
        <begin position="905"/>
        <end position="929"/>
    </location>
</feature>
<gene>
    <name evidence="13" type="primary">LOC115176495</name>
</gene>
<dbReference type="PANTHER" id="PTHR24384">
    <property type="entry name" value="FINGER PUTATIVE TRANSCRIPTION FACTOR FAMILY-RELATED"/>
    <property type="match status" value="1"/>
</dbReference>
<sequence>MAMDSASVYMCFPCYQEFDTLEEVLAHQLTCTTENVGSGAPTPVSIPFLQTQQQVYTQPIALSPAPQTKASVSSVLPSSGAPGLAMASPKKPSSGDQPKILYQCGDCDALFHSLILWQQHRKHGQCLQTKAGPIQPQLGETGSGSGSELAPEGEGRHGQAEVELDLGPDEPNEPNSTDDQEGGGDRGRERGRGRGRGRGRSQERAQQTQQQQDVVKSELPAEKEEDGMSAEDTSATLDHMYLPNTTNRGQERGEEEPETESIGESTGSKASEIQAQAAHSSTKAQSAADRQSIPDTAPSQDPPDPAPSQDPPDPAPSQDPPDPAPSQDPPEPAPSQDPPDPAPSQDPSAGNPGEEQTSYYYRMKAAKKLKPPSSLLCVDCGSSFGMVSELVTHRKAQHGLKEALHHCTVCGESFLNTTLFLYHRKQHKEKGKEGVTQTQAQGGQMQDAEDQYYKIVTLQQEVVEEMVEESKEETAGVADSQNNGTEEQNQDGTPSTSTVSTCAPVQVPKVVQGQNYLCAQCGASFSKEPELSAHRRDKHGLNEPLHHCSQCGQSFMNTTQYLYHRRQHRGEPGTGAGATTAPQGRPRAPKRMLSPPAASSSAASGSAAKIPAIRIRSINDLNENKDQGKEVNPVILKEDQEDKTVVGEQPDTNFPPPAKLMQDWSRTPLPHVCPHCGQTFTRRGFLRAHVFSHTGEKLFTCKVCQKSFASSPNLLRHSLTHMGTKPFPCSVCGKRFSQPGVLKRHGLTHSQPKSRRRRSRWKKRTPEGEDGESQLFACPNCTACFQTDQQLQEHRLLHTSHPFPCSVCGEAFKRRKELDLHSLIHQDKEPVLCPHCSSQFLNQSVLDIHLQRCTSSEGDKTVGRGRGQGRGRSMGQVECDMCGHCCMTQEGLDLHRLSHTGQTPLRCPLSPCRRRFASSSALGEHIVAHCQGTLGKGRGSKRFHCQICGKDFAYTSTFNVHMRIHTDERPFECSTCGKRFRQLPHLKDHERIHSGLRPFCCWVCGKAFSVAGRLTEHARIHSGETPYTCHHCPSAFRSRSNLDKHIRLHDDGTGGTTANDAEAEDARVLLSTGTGSGGEGESAVQTILLVQADGTTEGVMVPAVPVSEHSSGAMFSGQAGSSQVVFLGGQAISVPSLSAIMEGHEIPSVTVVEGQDVPHTIEFILEETIS</sequence>
<dbReference type="GO" id="GO:0000981">
    <property type="term" value="F:DNA-binding transcription factor activity, RNA polymerase II-specific"/>
    <property type="evidence" value="ECO:0007669"/>
    <property type="project" value="TreeGrafter"/>
</dbReference>
<dbReference type="AlphaFoldDB" id="A0A674CV63"/>
<keyword evidence="3" id="KW-0677">Repeat</keyword>
<dbReference type="InterPro" id="IPR050752">
    <property type="entry name" value="C2H2-ZF_domain"/>
</dbReference>
<feature type="domain" description="C2H2-type" evidence="12">
    <location>
        <begin position="943"/>
        <end position="970"/>
    </location>
</feature>
<evidence type="ECO:0000256" key="6">
    <source>
        <dbReference type="ARBA" id="ARBA00023015"/>
    </source>
</evidence>
<feature type="compositionally biased region" description="Polar residues" evidence="11">
    <location>
        <begin position="479"/>
        <end position="500"/>
    </location>
</feature>
<dbReference type="Ensembl" id="ENSSTUT00000093222.1">
    <property type="protein sequence ID" value="ENSSTUP00000087597.1"/>
    <property type="gene ID" value="ENSSTUG00000038565.1"/>
</dbReference>
<feature type="domain" description="C2H2-type" evidence="12">
    <location>
        <begin position="803"/>
        <end position="830"/>
    </location>
</feature>
<feature type="compositionally biased region" description="Basic and acidic residues" evidence="11">
    <location>
        <begin position="636"/>
        <end position="645"/>
    </location>
</feature>
<dbReference type="GO" id="GO:0005634">
    <property type="term" value="C:nucleus"/>
    <property type="evidence" value="ECO:0007669"/>
    <property type="project" value="UniProtKB-SubCell"/>
</dbReference>
<dbReference type="OrthoDB" id="6077919at2759"/>
<feature type="compositionally biased region" description="Low complexity" evidence="11">
    <location>
        <begin position="594"/>
        <end position="608"/>
    </location>
</feature>
<feature type="compositionally biased region" description="Polar residues" evidence="11">
    <location>
        <begin position="269"/>
        <end position="289"/>
    </location>
</feature>
<dbReference type="Pfam" id="PF00096">
    <property type="entry name" value="zf-C2H2"/>
    <property type="match status" value="7"/>
</dbReference>
<reference evidence="13" key="1">
    <citation type="submission" date="2025-08" db="UniProtKB">
        <authorList>
            <consortium name="Ensembl"/>
        </authorList>
    </citation>
    <scope>IDENTIFICATION</scope>
</reference>
<feature type="compositionally biased region" description="Acidic residues" evidence="11">
    <location>
        <begin position="162"/>
        <end position="182"/>
    </location>
</feature>
<feature type="domain" description="C2H2-type" evidence="12">
    <location>
        <begin position="999"/>
        <end position="1026"/>
    </location>
</feature>
<feature type="compositionally biased region" description="Basic residues" evidence="11">
    <location>
        <begin position="744"/>
        <end position="763"/>
    </location>
</feature>
<evidence type="ECO:0000256" key="10">
    <source>
        <dbReference type="PROSITE-ProRule" id="PRU00042"/>
    </source>
</evidence>
<dbReference type="Gene3D" id="3.30.160.60">
    <property type="entry name" value="Classic Zinc Finger"/>
    <property type="match status" value="11"/>
</dbReference>
<feature type="domain" description="C2H2-type" evidence="12">
    <location>
        <begin position="1027"/>
        <end position="1049"/>
    </location>
</feature>
<name>A0A674CV63_SALTR</name>
<dbReference type="Proteomes" id="UP000472277">
    <property type="component" value="Chromosome 37"/>
</dbReference>
<dbReference type="PANTHER" id="PTHR24384:SF189">
    <property type="entry name" value="C2H2-TYPE DOMAIN-CONTAINING PROTEIN-RELATED"/>
    <property type="match status" value="1"/>
</dbReference>
<keyword evidence="6" id="KW-0805">Transcription regulation</keyword>
<dbReference type="KEGG" id="stru:115176495"/>
<dbReference type="FunFam" id="3.30.160.60:FF:000110">
    <property type="entry name" value="Zinc finger protein-like"/>
    <property type="match status" value="1"/>
</dbReference>
<proteinExistence type="predicted"/>
<organism evidence="13 14">
    <name type="scientific">Salmo trutta</name>
    <name type="common">Brown trout</name>
    <dbReference type="NCBI Taxonomy" id="8032"/>
    <lineage>
        <taxon>Eukaryota</taxon>
        <taxon>Metazoa</taxon>
        <taxon>Chordata</taxon>
        <taxon>Craniata</taxon>
        <taxon>Vertebrata</taxon>
        <taxon>Euteleostomi</taxon>
        <taxon>Actinopterygii</taxon>
        <taxon>Neopterygii</taxon>
        <taxon>Teleostei</taxon>
        <taxon>Protacanthopterygii</taxon>
        <taxon>Salmoniformes</taxon>
        <taxon>Salmonidae</taxon>
        <taxon>Salmoninae</taxon>
        <taxon>Salmo</taxon>
    </lineage>
</organism>
<feature type="domain" description="C2H2-type" evidence="12">
    <location>
        <begin position="671"/>
        <end position="698"/>
    </location>
</feature>
<feature type="domain" description="C2H2-type" evidence="12">
    <location>
        <begin position="546"/>
        <end position="573"/>
    </location>
</feature>
<dbReference type="FunFam" id="3.30.160.60:FF:002343">
    <property type="entry name" value="Zinc finger protein 33A"/>
    <property type="match status" value="1"/>
</dbReference>
<feature type="domain" description="C2H2-type" evidence="12">
    <location>
        <begin position="375"/>
        <end position="402"/>
    </location>
</feature>
<feature type="region of interest" description="Disordered" evidence="11">
    <location>
        <begin position="133"/>
        <end position="355"/>
    </location>
</feature>
<feature type="domain" description="C2H2-type" evidence="12">
    <location>
        <begin position="776"/>
        <end position="803"/>
    </location>
</feature>
<evidence type="ECO:0000259" key="12">
    <source>
        <dbReference type="PROSITE" id="PS50157"/>
    </source>
</evidence>
<dbReference type="OMA" id="CTACFQT"/>
<keyword evidence="14" id="KW-1185">Reference proteome</keyword>
<feature type="domain" description="C2H2-type" evidence="12">
    <location>
        <begin position="405"/>
        <end position="432"/>
    </location>
</feature>
<dbReference type="SMART" id="SM00355">
    <property type="entry name" value="ZnF_C2H2"/>
    <property type="match status" value="17"/>
</dbReference>
<accession>A0A674CV63</accession>
<evidence type="ECO:0000256" key="2">
    <source>
        <dbReference type="ARBA" id="ARBA00022723"/>
    </source>
</evidence>
<dbReference type="FunFam" id="3.30.160.60:FF:001289">
    <property type="entry name" value="Zinc finger protein 574"/>
    <property type="match status" value="2"/>
</dbReference>
<evidence type="ECO:0000256" key="3">
    <source>
        <dbReference type="ARBA" id="ARBA00022737"/>
    </source>
</evidence>
<evidence type="ECO:0000256" key="8">
    <source>
        <dbReference type="ARBA" id="ARBA00023163"/>
    </source>
</evidence>
<dbReference type="GO" id="GO:0000978">
    <property type="term" value="F:RNA polymerase II cis-regulatory region sequence-specific DNA binding"/>
    <property type="evidence" value="ECO:0007669"/>
    <property type="project" value="TreeGrafter"/>
</dbReference>
<evidence type="ECO:0000256" key="9">
    <source>
        <dbReference type="ARBA" id="ARBA00023242"/>
    </source>
</evidence>
<dbReference type="GO" id="GO:0008270">
    <property type="term" value="F:zinc ion binding"/>
    <property type="evidence" value="ECO:0007669"/>
    <property type="project" value="UniProtKB-KW"/>
</dbReference>
<feature type="region of interest" description="Disordered" evidence="11">
    <location>
        <begin position="744"/>
        <end position="772"/>
    </location>
</feature>
<feature type="region of interest" description="Disordered" evidence="11">
    <location>
        <begin position="73"/>
        <end position="95"/>
    </location>
</feature>
<dbReference type="SUPFAM" id="SSF57667">
    <property type="entry name" value="beta-beta-alpha zinc fingers"/>
    <property type="match status" value="8"/>
</dbReference>
<feature type="region of interest" description="Disordered" evidence="11">
    <location>
        <begin position="624"/>
        <end position="656"/>
    </location>
</feature>
<feature type="region of interest" description="Disordered" evidence="11">
    <location>
        <begin position="568"/>
        <end position="608"/>
    </location>
</feature>
<keyword evidence="2" id="KW-0479">Metal-binding</keyword>
<feature type="domain" description="C2H2-type" evidence="12">
    <location>
        <begin position="877"/>
        <end position="904"/>
    </location>
</feature>
<comment type="subcellular location">
    <subcellularLocation>
        <location evidence="1">Nucleus</location>
    </subcellularLocation>
</comment>
<keyword evidence="9" id="KW-0539">Nucleus</keyword>
<dbReference type="PROSITE" id="PS50157">
    <property type="entry name" value="ZINC_FINGER_C2H2_2"/>
    <property type="match status" value="15"/>
</dbReference>
<dbReference type="InParanoid" id="A0A674CV63"/>
<protein>
    <submittedName>
        <fullName evidence="13">Zinc finger protein 574</fullName>
    </submittedName>
</protein>
<keyword evidence="5" id="KW-0862">Zinc</keyword>
<feature type="domain" description="C2H2-type" evidence="12">
    <location>
        <begin position="516"/>
        <end position="544"/>
    </location>
</feature>
<evidence type="ECO:0000256" key="11">
    <source>
        <dbReference type="SAM" id="MobiDB-lite"/>
    </source>
</evidence>
<evidence type="ECO:0000313" key="14">
    <source>
        <dbReference type="Proteomes" id="UP000472277"/>
    </source>
</evidence>
<keyword evidence="4 10" id="KW-0863">Zinc-finger</keyword>
<dbReference type="InterPro" id="IPR036236">
    <property type="entry name" value="Znf_C2H2_sf"/>
</dbReference>
<evidence type="ECO:0000313" key="13">
    <source>
        <dbReference type="Ensembl" id="ENSSTUP00000087597.1"/>
    </source>
</evidence>
<dbReference type="InterPro" id="IPR013087">
    <property type="entry name" value="Znf_C2H2_type"/>
</dbReference>
<dbReference type="FunFam" id="3.30.160.60:FF:001972">
    <property type="entry name" value="Zinc finger protein 574"/>
    <property type="match status" value="1"/>
</dbReference>
<feature type="domain" description="C2H2-type" evidence="12">
    <location>
        <begin position="727"/>
        <end position="754"/>
    </location>
</feature>